<feature type="region of interest" description="Disordered" evidence="1">
    <location>
        <begin position="259"/>
        <end position="283"/>
    </location>
</feature>
<accession>A0A9W4DXH6</accession>
<dbReference type="AlphaFoldDB" id="A0A9W4DXH6"/>
<evidence type="ECO:0000313" key="2">
    <source>
        <dbReference type="EMBL" id="CAG6397802.1"/>
    </source>
</evidence>
<dbReference type="EMBL" id="CAJSLV010000092">
    <property type="protein sequence ID" value="CAG6397802.1"/>
    <property type="molecule type" value="Genomic_DNA"/>
</dbReference>
<feature type="region of interest" description="Disordered" evidence="1">
    <location>
        <begin position="108"/>
        <end position="138"/>
    </location>
</feature>
<evidence type="ECO:0000256" key="1">
    <source>
        <dbReference type="SAM" id="MobiDB-lite"/>
    </source>
</evidence>
<reference evidence="2" key="1">
    <citation type="submission" date="2021-05" db="EMBL/GenBank/DDBJ databases">
        <authorList>
            <person name="Arsene-Ploetze F."/>
        </authorList>
    </citation>
    <scope>NUCLEOTIDE SEQUENCE</scope>
    <source>
        <strain evidence="2">DSM 42138</strain>
    </source>
</reference>
<feature type="compositionally biased region" description="Basic residues" evidence="1">
    <location>
        <begin position="115"/>
        <end position="124"/>
    </location>
</feature>
<organism evidence="2 3">
    <name type="scientific">Actinacidiphila cocklensis</name>
    <dbReference type="NCBI Taxonomy" id="887465"/>
    <lineage>
        <taxon>Bacteria</taxon>
        <taxon>Bacillati</taxon>
        <taxon>Actinomycetota</taxon>
        <taxon>Actinomycetes</taxon>
        <taxon>Kitasatosporales</taxon>
        <taxon>Streptomycetaceae</taxon>
        <taxon>Actinacidiphila</taxon>
    </lineage>
</organism>
<comment type="caution">
    <text evidence="2">The sequence shown here is derived from an EMBL/GenBank/DDBJ whole genome shotgun (WGS) entry which is preliminary data.</text>
</comment>
<gene>
    <name evidence="2" type="ORF">SCOCK_60135</name>
</gene>
<protein>
    <submittedName>
        <fullName evidence="2">Uncharacterized protein</fullName>
    </submittedName>
</protein>
<dbReference type="Proteomes" id="UP001152519">
    <property type="component" value="Unassembled WGS sequence"/>
</dbReference>
<feature type="compositionally biased region" description="Basic and acidic residues" evidence="1">
    <location>
        <begin position="125"/>
        <end position="138"/>
    </location>
</feature>
<sequence>MPAVGEGHELGDRLGMPVLLERGEGDGLGDGVVLAAGHQQHRAAPGVRGVDLRRRVRVEVRRGGLEQRLARRRDGPPREQRVGLLLGHGVAEREAELLGGQGHRAVLVRRVPEHRQRRSQRGQRQRQDPLDLGGVDRHGGRGQVLAEQLLGDHAAEGVADQDRQRVHASDDRRVVLDDVVDAVVGDALRVLPRVLDAVGVAGPARRGRVVALLAEEVDPRLPGGAVQPQAVDEEDGDRAGHRRGAFLGIGYAEQHTIGNRPLEPWKDPSPESPHPGIGKPFPGVVARGKLARCAGV</sequence>
<evidence type="ECO:0000313" key="3">
    <source>
        <dbReference type="Proteomes" id="UP001152519"/>
    </source>
</evidence>
<name>A0A9W4DXH6_9ACTN</name>
<proteinExistence type="predicted"/>
<keyword evidence="3" id="KW-1185">Reference proteome</keyword>